<organism evidence="3 4">
    <name type="scientific">Gordonia otitidis (strain DSM 44809 / CCUG 52243 / JCM 12355 / NBRC 100426 / IFM 10032)</name>
    <dbReference type="NCBI Taxonomy" id="1108044"/>
    <lineage>
        <taxon>Bacteria</taxon>
        <taxon>Bacillati</taxon>
        <taxon>Actinomycetota</taxon>
        <taxon>Actinomycetes</taxon>
        <taxon>Mycobacteriales</taxon>
        <taxon>Gordoniaceae</taxon>
        <taxon>Gordonia</taxon>
    </lineage>
</organism>
<feature type="transmembrane region" description="Helical" evidence="2">
    <location>
        <begin position="34"/>
        <end position="54"/>
    </location>
</feature>
<sequence length="309" mass="33049">MIGNLLWYVCMAGAVLMVLGGLAAMFAEDRTQGLVAASGGLVVAAMSGGVATLMGDAAGSPATPTAKPKPTPPEHTPTDPGHNSIDYAALAWAVAASVAALVAIGCLVFAVISWRRRHSERLRKRAAIAVRWQQAADILDGVSAEYHQFLAPGDWIALEDRLFRRPLLDDPSSPMTASFLEVLNDASAAMYETRPDDEDMALRAYKSANAAREAFTRASAHAAQVGLGRIPHAKRRTVEKAQHLIRQALDETITDGHRNNLIERAVELLRGVGLSQIPPVQQAVDDVVQYRLAKPSARLALHASQPAST</sequence>
<feature type="region of interest" description="Disordered" evidence="1">
    <location>
        <begin position="58"/>
        <end position="80"/>
    </location>
</feature>
<proteinExistence type="predicted"/>
<dbReference type="AlphaFoldDB" id="H5TSK6"/>
<gene>
    <name evidence="3" type="ORF">GOOTI_221_00070</name>
</gene>
<protein>
    <submittedName>
        <fullName evidence="3">Uncharacterized protein</fullName>
    </submittedName>
</protein>
<keyword evidence="2" id="KW-0812">Transmembrane</keyword>
<feature type="transmembrane region" description="Helical" evidence="2">
    <location>
        <begin position="89"/>
        <end position="114"/>
    </location>
</feature>
<keyword evidence="2" id="KW-0472">Membrane</keyword>
<keyword evidence="4" id="KW-1185">Reference proteome</keyword>
<comment type="caution">
    <text evidence="3">The sequence shown here is derived from an EMBL/GenBank/DDBJ whole genome shotgun (WGS) entry which is preliminary data.</text>
</comment>
<accession>H5TSK6</accession>
<feature type="transmembrane region" description="Helical" evidence="2">
    <location>
        <begin position="6"/>
        <end position="27"/>
    </location>
</feature>
<dbReference type="EMBL" id="BAFB01000221">
    <property type="protein sequence ID" value="GAB36464.1"/>
    <property type="molecule type" value="Genomic_DNA"/>
</dbReference>
<evidence type="ECO:0000313" key="4">
    <source>
        <dbReference type="Proteomes" id="UP000005038"/>
    </source>
</evidence>
<evidence type="ECO:0000256" key="2">
    <source>
        <dbReference type="SAM" id="Phobius"/>
    </source>
</evidence>
<reference evidence="3" key="1">
    <citation type="submission" date="2012-02" db="EMBL/GenBank/DDBJ databases">
        <title>Whole genome shotgun sequence of Gordonia otitidis NBRC 100426.</title>
        <authorList>
            <person name="Yoshida I."/>
            <person name="Hosoyama A."/>
            <person name="Tsuchikane K."/>
            <person name="Katsumata H."/>
            <person name="Yamazaki S."/>
            <person name="Fujita N."/>
        </authorList>
    </citation>
    <scope>NUCLEOTIDE SEQUENCE [LARGE SCALE GENOMIC DNA]</scope>
    <source>
        <strain evidence="3">NBRC 100426</strain>
    </source>
</reference>
<keyword evidence="2" id="KW-1133">Transmembrane helix</keyword>
<dbReference type="Proteomes" id="UP000005038">
    <property type="component" value="Unassembled WGS sequence"/>
</dbReference>
<evidence type="ECO:0000256" key="1">
    <source>
        <dbReference type="SAM" id="MobiDB-lite"/>
    </source>
</evidence>
<name>H5TSK6_GORO1</name>
<evidence type="ECO:0000313" key="3">
    <source>
        <dbReference type="EMBL" id="GAB36464.1"/>
    </source>
</evidence>